<evidence type="ECO:0000313" key="5">
    <source>
        <dbReference type="Proteomes" id="UP000507245"/>
    </source>
</evidence>
<protein>
    <submittedName>
        <fullName evidence="3">Uncharacterized protein</fullName>
    </submittedName>
</protein>
<evidence type="ECO:0000313" key="2">
    <source>
        <dbReference type="EMBL" id="CAB4261901.1"/>
    </source>
</evidence>
<keyword evidence="5" id="KW-1185">Reference proteome</keyword>
<name>A0A6J5VU65_PRUAR</name>
<dbReference type="Proteomes" id="UP000507245">
    <property type="component" value="Unassembled WGS sequence"/>
</dbReference>
<sequence>MIVTAPGMIVTITCLLVDSWCKISDIKGEDRDDDKETKRNHGTISDKSQMDISVAEWFCHYRSDDGICERSDHPYLN</sequence>
<gene>
    <name evidence="2" type="ORF">CURHAP_LOCUS878</name>
    <name evidence="3" type="ORF">ORAREDHAP_LOCUS876</name>
</gene>
<proteinExistence type="predicted"/>
<dbReference type="EMBL" id="CAEKDK010000001">
    <property type="protein sequence ID" value="CAB4261901.1"/>
    <property type="molecule type" value="Genomic_DNA"/>
</dbReference>
<evidence type="ECO:0000256" key="1">
    <source>
        <dbReference type="SAM" id="MobiDB-lite"/>
    </source>
</evidence>
<reference evidence="3 4" key="2">
    <citation type="submission" date="2020-05" db="EMBL/GenBank/DDBJ databases">
        <authorList>
            <person name="Campoy J."/>
            <person name="Schneeberger K."/>
            <person name="Spophaly S."/>
        </authorList>
    </citation>
    <scope>NUCLEOTIDE SEQUENCE [LARGE SCALE GENOMIC DNA]</scope>
    <source>
        <strain evidence="3">PruArmRojPasFocal</strain>
    </source>
</reference>
<feature type="compositionally biased region" description="Basic and acidic residues" evidence="1">
    <location>
        <begin position="27"/>
        <end position="39"/>
    </location>
</feature>
<reference evidence="5" key="1">
    <citation type="journal article" date="2020" name="Genome Biol.">
        <title>Gamete binning: chromosome-level and haplotype-resolved genome assembly enabled by high-throughput single-cell sequencing of gamete genomes.</title>
        <authorList>
            <person name="Campoy J.A."/>
            <person name="Sun H."/>
            <person name="Goel M."/>
            <person name="Jiao W.-B."/>
            <person name="Folz-Donahue K."/>
            <person name="Wang N."/>
            <person name="Rubio M."/>
            <person name="Liu C."/>
            <person name="Kukat C."/>
            <person name="Ruiz D."/>
            <person name="Huettel B."/>
            <person name="Schneeberger K."/>
        </authorList>
    </citation>
    <scope>NUCLEOTIDE SEQUENCE [LARGE SCALE GENOMIC DNA]</scope>
    <source>
        <strain evidence="5">cv. Rojo Pasion</strain>
    </source>
</reference>
<dbReference type="EMBL" id="CAEKKB010000001">
    <property type="protein sequence ID" value="CAB4292476.1"/>
    <property type="molecule type" value="Genomic_DNA"/>
</dbReference>
<feature type="region of interest" description="Disordered" evidence="1">
    <location>
        <begin position="27"/>
        <end position="47"/>
    </location>
</feature>
<evidence type="ECO:0000313" key="3">
    <source>
        <dbReference type="EMBL" id="CAB4292476.1"/>
    </source>
</evidence>
<dbReference type="Proteomes" id="UP000507222">
    <property type="component" value="Unassembled WGS sequence"/>
</dbReference>
<organism evidence="3 5">
    <name type="scientific">Prunus armeniaca</name>
    <name type="common">Apricot</name>
    <name type="synonym">Armeniaca vulgaris</name>
    <dbReference type="NCBI Taxonomy" id="36596"/>
    <lineage>
        <taxon>Eukaryota</taxon>
        <taxon>Viridiplantae</taxon>
        <taxon>Streptophyta</taxon>
        <taxon>Embryophyta</taxon>
        <taxon>Tracheophyta</taxon>
        <taxon>Spermatophyta</taxon>
        <taxon>Magnoliopsida</taxon>
        <taxon>eudicotyledons</taxon>
        <taxon>Gunneridae</taxon>
        <taxon>Pentapetalae</taxon>
        <taxon>rosids</taxon>
        <taxon>fabids</taxon>
        <taxon>Rosales</taxon>
        <taxon>Rosaceae</taxon>
        <taxon>Amygdaloideae</taxon>
        <taxon>Amygdaleae</taxon>
        <taxon>Prunus</taxon>
    </lineage>
</organism>
<evidence type="ECO:0000313" key="4">
    <source>
        <dbReference type="Proteomes" id="UP000507222"/>
    </source>
</evidence>
<dbReference type="AlphaFoldDB" id="A0A6J5VU65"/>
<accession>A0A6J5VU65</accession>